<feature type="transmembrane region" description="Helical" evidence="1">
    <location>
        <begin position="68"/>
        <end position="90"/>
    </location>
</feature>
<dbReference type="AlphaFoldDB" id="A0A0D5NME7"/>
<evidence type="ECO:0000313" key="2">
    <source>
        <dbReference type="EMBL" id="AJY76504.1"/>
    </source>
</evidence>
<dbReference type="Proteomes" id="UP000032633">
    <property type="component" value="Chromosome"/>
</dbReference>
<feature type="transmembrane region" description="Helical" evidence="1">
    <location>
        <begin position="142"/>
        <end position="161"/>
    </location>
</feature>
<reference evidence="3" key="2">
    <citation type="submission" date="2015-03" db="EMBL/GenBank/DDBJ databases">
        <title>Genome sequence of Paenibacillus beijingensis strain DSM 24997T.</title>
        <authorList>
            <person name="Kwak Y."/>
            <person name="Shin J.-H."/>
        </authorList>
    </citation>
    <scope>NUCLEOTIDE SEQUENCE [LARGE SCALE GENOMIC DNA]</scope>
    <source>
        <strain evidence="3">DSM 24997</strain>
    </source>
</reference>
<proteinExistence type="predicted"/>
<protein>
    <submittedName>
        <fullName evidence="2">Uncharacterized protein</fullName>
    </submittedName>
</protein>
<sequence length="203" mass="20822">MKTNSLRRLNGLSSIVTGALFITGHALDFGGSGGMGTVLGDTFVLMAHLSAVFAFFGLYEAQGSKRGLLGLIGMVAGIVGTIFVTAIVYVELAGASGAQVDAVFAQQVPGMIQAFGPLLFVIGMILFGLADIRHRGALRSGGILLIAGTVIFAIGSFSGSAQLTVEVIGSAFTAGGFIRMGLPLVNGKINVHPIRKPISLPSE</sequence>
<dbReference type="KEGG" id="pbj:VN24_20460"/>
<keyword evidence="1" id="KW-0472">Membrane</keyword>
<keyword evidence="1" id="KW-0812">Transmembrane</keyword>
<dbReference type="OrthoDB" id="2638469at2"/>
<dbReference type="PATRIC" id="fig|1126833.4.peg.4502"/>
<keyword evidence="1" id="KW-1133">Transmembrane helix</keyword>
<feature type="transmembrane region" description="Helical" evidence="1">
    <location>
        <begin position="42"/>
        <end position="61"/>
    </location>
</feature>
<feature type="transmembrane region" description="Helical" evidence="1">
    <location>
        <begin position="167"/>
        <end position="186"/>
    </location>
</feature>
<dbReference type="EMBL" id="CP011058">
    <property type="protein sequence ID" value="AJY76504.1"/>
    <property type="molecule type" value="Genomic_DNA"/>
</dbReference>
<dbReference type="RefSeq" id="WP_045671930.1">
    <property type="nucleotide sequence ID" value="NZ_CP011058.1"/>
</dbReference>
<name>A0A0D5NME7_9BACL</name>
<feature type="transmembrane region" description="Helical" evidence="1">
    <location>
        <begin position="110"/>
        <end position="130"/>
    </location>
</feature>
<dbReference type="HOGENOM" id="CLU_122719_0_0_9"/>
<accession>A0A0D5NME7</accession>
<evidence type="ECO:0000313" key="3">
    <source>
        <dbReference type="Proteomes" id="UP000032633"/>
    </source>
</evidence>
<reference evidence="2 3" key="1">
    <citation type="journal article" date="2015" name="J. Biotechnol.">
        <title>Complete genome sequence of Paenibacillus beijingensis 7188(T) (=DSM 24997(T)), a novel rhizobacterium from jujube garden soil.</title>
        <authorList>
            <person name="Kwak Y."/>
            <person name="Shin J.H."/>
        </authorList>
    </citation>
    <scope>NUCLEOTIDE SEQUENCE [LARGE SCALE GENOMIC DNA]</scope>
    <source>
        <strain evidence="2 3">DSM 24997</strain>
    </source>
</reference>
<keyword evidence="3" id="KW-1185">Reference proteome</keyword>
<organism evidence="2 3">
    <name type="scientific">Paenibacillus beijingensis</name>
    <dbReference type="NCBI Taxonomy" id="1126833"/>
    <lineage>
        <taxon>Bacteria</taxon>
        <taxon>Bacillati</taxon>
        <taxon>Bacillota</taxon>
        <taxon>Bacilli</taxon>
        <taxon>Bacillales</taxon>
        <taxon>Paenibacillaceae</taxon>
        <taxon>Paenibacillus</taxon>
    </lineage>
</organism>
<gene>
    <name evidence="2" type="ORF">VN24_20460</name>
</gene>
<evidence type="ECO:0000256" key="1">
    <source>
        <dbReference type="SAM" id="Phobius"/>
    </source>
</evidence>